<dbReference type="AlphaFoldDB" id="A0A6C0B7J2"/>
<feature type="transmembrane region" description="Helical" evidence="1">
    <location>
        <begin position="131"/>
        <end position="158"/>
    </location>
</feature>
<accession>A0A6C0B7J2</accession>
<reference evidence="2" key="1">
    <citation type="journal article" date="2020" name="Nature">
        <title>Giant virus diversity and host interactions through global metagenomics.</title>
        <authorList>
            <person name="Schulz F."/>
            <person name="Roux S."/>
            <person name="Paez-Espino D."/>
            <person name="Jungbluth S."/>
            <person name="Walsh D.A."/>
            <person name="Denef V.J."/>
            <person name="McMahon K.D."/>
            <person name="Konstantinidis K.T."/>
            <person name="Eloe-Fadrosh E.A."/>
            <person name="Kyrpides N.C."/>
            <person name="Woyke T."/>
        </authorList>
    </citation>
    <scope>NUCLEOTIDE SEQUENCE</scope>
    <source>
        <strain evidence="2">GVMAG-M-3300010158-55</strain>
    </source>
</reference>
<keyword evidence="1" id="KW-1133">Transmembrane helix</keyword>
<organism evidence="2">
    <name type="scientific">viral metagenome</name>
    <dbReference type="NCBI Taxonomy" id="1070528"/>
    <lineage>
        <taxon>unclassified sequences</taxon>
        <taxon>metagenomes</taxon>
        <taxon>organismal metagenomes</taxon>
    </lineage>
</organism>
<feature type="transmembrane region" description="Helical" evidence="1">
    <location>
        <begin position="55"/>
        <end position="79"/>
    </location>
</feature>
<feature type="transmembrane region" description="Helical" evidence="1">
    <location>
        <begin position="7"/>
        <end position="25"/>
    </location>
</feature>
<keyword evidence="1" id="KW-0472">Membrane</keyword>
<evidence type="ECO:0000313" key="2">
    <source>
        <dbReference type="EMBL" id="QHS88215.1"/>
    </source>
</evidence>
<dbReference type="EMBL" id="MN739094">
    <property type="protein sequence ID" value="QHS88215.1"/>
    <property type="molecule type" value="Genomic_DNA"/>
</dbReference>
<keyword evidence="1" id="KW-0812">Transmembrane</keyword>
<proteinExistence type="predicted"/>
<sequence length="161" mass="18626">MNDSIKVILFLGLVSIILVTFIKQINKLFGGYDNCAICTPLHFNGYLSNWTLSHYLVFLIVGYLAPNRFTFIVIMGIAWEVMELYMEYISKTNHTHPLVKLLRLECDTKLHEDQFWKHYFGIRKYHPKKTLFWCSGGFIGSVLDIVADIAGAYTGIYLTKF</sequence>
<protein>
    <submittedName>
        <fullName evidence="2">Uncharacterized protein</fullName>
    </submittedName>
</protein>
<evidence type="ECO:0000256" key="1">
    <source>
        <dbReference type="SAM" id="Phobius"/>
    </source>
</evidence>
<name>A0A6C0B7J2_9ZZZZ</name>